<evidence type="ECO:0008006" key="4">
    <source>
        <dbReference type="Google" id="ProtNLM"/>
    </source>
</evidence>
<dbReference type="RefSeq" id="WP_310099133.1">
    <property type="nucleotide sequence ID" value="NZ_JAVDUU010000004.1"/>
</dbReference>
<evidence type="ECO:0000313" key="2">
    <source>
        <dbReference type="EMBL" id="MDR6943954.1"/>
    </source>
</evidence>
<keyword evidence="3" id="KW-1185">Reference proteome</keyword>
<sequence length="185" mass="20214">MKNQTPNQNNLAIKWALINLAATIILTYAIQFLDLDPNSSVKYIGYLPFIAFLILVQKEYKDALGGYITFGEAFSAGFRYALYTGLALAVFVYLYLAILSPEVLEKSLVASQAQMSEKGMSAGQIDKAMEIGKKYGPIFTAVGTLIIDIIFGVIISLIGAAILKKERSIFDTPDTDDQVPTEPTA</sequence>
<keyword evidence="1" id="KW-0812">Transmembrane</keyword>
<dbReference type="EMBL" id="JAVDUU010000004">
    <property type="protein sequence ID" value="MDR6943954.1"/>
    <property type="molecule type" value="Genomic_DNA"/>
</dbReference>
<reference evidence="2 3" key="1">
    <citation type="submission" date="2023-07" db="EMBL/GenBank/DDBJ databases">
        <title>Sorghum-associated microbial communities from plants grown in Nebraska, USA.</title>
        <authorList>
            <person name="Schachtman D."/>
        </authorList>
    </citation>
    <scope>NUCLEOTIDE SEQUENCE [LARGE SCALE GENOMIC DNA]</scope>
    <source>
        <strain evidence="2 3">3262</strain>
    </source>
</reference>
<accession>A0ABU1TFD5</accession>
<dbReference type="Proteomes" id="UP001247620">
    <property type="component" value="Unassembled WGS sequence"/>
</dbReference>
<evidence type="ECO:0000256" key="1">
    <source>
        <dbReference type="SAM" id="Phobius"/>
    </source>
</evidence>
<gene>
    <name evidence="2" type="ORF">J2W55_003814</name>
</gene>
<organism evidence="2 3">
    <name type="scientific">Mucilaginibacter pocheonensis</name>
    <dbReference type="NCBI Taxonomy" id="398050"/>
    <lineage>
        <taxon>Bacteria</taxon>
        <taxon>Pseudomonadati</taxon>
        <taxon>Bacteroidota</taxon>
        <taxon>Sphingobacteriia</taxon>
        <taxon>Sphingobacteriales</taxon>
        <taxon>Sphingobacteriaceae</taxon>
        <taxon>Mucilaginibacter</taxon>
    </lineage>
</organism>
<feature type="transmembrane region" description="Helical" evidence="1">
    <location>
        <begin position="80"/>
        <end position="98"/>
    </location>
</feature>
<feature type="transmembrane region" description="Helical" evidence="1">
    <location>
        <begin position="138"/>
        <end position="163"/>
    </location>
</feature>
<feature type="transmembrane region" description="Helical" evidence="1">
    <location>
        <begin position="12"/>
        <end position="31"/>
    </location>
</feature>
<evidence type="ECO:0000313" key="3">
    <source>
        <dbReference type="Proteomes" id="UP001247620"/>
    </source>
</evidence>
<keyword evidence="1" id="KW-0472">Membrane</keyword>
<keyword evidence="1" id="KW-1133">Transmembrane helix</keyword>
<feature type="transmembrane region" description="Helical" evidence="1">
    <location>
        <begin position="43"/>
        <end position="60"/>
    </location>
</feature>
<comment type="caution">
    <text evidence="2">The sequence shown here is derived from an EMBL/GenBank/DDBJ whole genome shotgun (WGS) entry which is preliminary data.</text>
</comment>
<name>A0ABU1TFD5_9SPHI</name>
<dbReference type="Pfam" id="PF13858">
    <property type="entry name" value="DUF4199"/>
    <property type="match status" value="1"/>
</dbReference>
<protein>
    <recommendedName>
        <fullName evidence="4">DUF4199 domain-containing protein</fullName>
    </recommendedName>
</protein>
<dbReference type="InterPro" id="IPR025250">
    <property type="entry name" value="DUF4199"/>
</dbReference>
<proteinExistence type="predicted"/>